<organism evidence="1">
    <name type="scientific">Physcomitrium patens</name>
    <name type="common">Spreading-leaved earth moss</name>
    <name type="synonym">Physcomitrella patens</name>
    <dbReference type="NCBI Taxonomy" id="3218"/>
    <lineage>
        <taxon>Eukaryota</taxon>
        <taxon>Viridiplantae</taxon>
        <taxon>Streptophyta</taxon>
        <taxon>Embryophyta</taxon>
        <taxon>Bryophyta</taxon>
        <taxon>Bryophytina</taxon>
        <taxon>Bryopsida</taxon>
        <taxon>Funariidae</taxon>
        <taxon>Funariales</taxon>
        <taxon>Funariaceae</taxon>
        <taxon>Physcomitrium</taxon>
    </lineage>
</organism>
<name>A0A2K1ICE3_PHYPA</name>
<dbReference type="GO" id="GO:0042073">
    <property type="term" value="P:intraciliary transport"/>
    <property type="evidence" value="ECO:0007669"/>
    <property type="project" value="InterPro"/>
</dbReference>
<dbReference type="AlphaFoldDB" id="A0A2K1ICE3"/>
<dbReference type="GO" id="GO:0030992">
    <property type="term" value="C:intraciliary transport particle B"/>
    <property type="evidence" value="ECO:0007669"/>
    <property type="project" value="InterPro"/>
</dbReference>
<sequence length="266" mass="30235">MNTMRQAKLALVNDELKGLKRRNVHDHDGSGCGEGNEVQRQQLRMTSIVANKIRDAFDRLADLTKQRDMLIADLEHKFHSIEEVKGSVRRGEDLKQYVELLRGKSATYKALKKELDDKATDYGVLVRTKRLLEQQAAGDADVSTFEDGSAAVYELIQCTQRQLEQQGCRGCDLDECTIPTINEISVDDSATNSSEGHEKMCKNVWKRIAELDTKLQEQRAKVAPLLKQLKEVRTTLQDIETKNAEREEKFTETSTVSKRLFHQQAV</sequence>
<dbReference type="InParanoid" id="A0A2K1ICE3"/>
<gene>
    <name evidence="1" type="ORF">PHYPA_030425</name>
</gene>
<evidence type="ECO:0000313" key="3">
    <source>
        <dbReference type="Proteomes" id="UP000006727"/>
    </source>
</evidence>
<reference evidence="1 3" key="1">
    <citation type="journal article" date="2008" name="Science">
        <title>The Physcomitrella genome reveals evolutionary insights into the conquest of land by plants.</title>
        <authorList>
            <person name="Rensing S."/>
            <person name="Lang D."/>
            <person name="Zimmer A."/>
            <person name="Terry A."/>
            <person name="Salamov A."/>
            <person name="Shapiro H."/>
            <person name="Nishiyama T."/>
            <person name="Perroud P.-F."/>
            <person name="Lindquist E."/>
            <person name="Kamisugi Y."/>
            <person name="Tanahashi T."/>
            <person name="Sakakibara K."/>
            <person name="Fujita T."/>
            <person name="Oishi K."/>
            <person name="Shin-I T."/>
            <person name="Kuroki Y."/>
            <person name="Toyoda A."/>
            <person name="Suzuki Y."/>
            <person name="Hashimoto A."/>
            <person name="Yamaguchi K."/>
            <person name="Sugano A."/>
            <person name="Kohara Y."/>
            <person name="Fujiyama A."/>
            <person name="Anterola A."/>
            <person name="Aoki S."/>
            <person name="Ashton N."/>
            <person name="Barbazuk W.B."/>
            <person name="Barker E."/>
            <person name="Bennetzen J."/>
            <person name="Bezanilla M."/>
            <person name="Blankenship R."/>
            <person name="Cho S.H."/>
            <person name="Dutcher S."/>
            <person name="Estelle M."/>
            <person name="Fawcett J.A."/>
            <person name="Gundlach H."/>
            <person name="Hanada K."/>
            <person name="Heyl A."/>
            <person name="Hicks K.A."/>
            <person name="Hugh J."/>
            <person name="Lohr M."/>
            <person name="Mayer K."/>
            <person name="Melkozernov A."/>
            <person name="Murata T."/>
            <person name="Nelson D."/>
            <person name="Pils B."/>
            <person name="Prigge M."/>
            <person name="Reiss B."/>
            <person name="Renner T."/>
            <person name="Rombauts S."/>
            <person name="Rushton P."/>
            <person name="Sanderfoot A."/>
            <person name="Schween G."/>
            <person name="Shiu S.-H."/>
            <person name="Stueber K."/>
            <person name="Theodoulou F.L."/>
            <person name="Tu H."/>
            <person name="Van de Peer Y."/>
            <person name="Verrier P.J."/>
            <person name="Waters E."/>
            <person name="Wood A."/>
            <person name="Yang L."/>
            <person name="Cove D."/>
            <person name="Cuming A."/>
            <person name="Hasebe M."/>
            <person name="Lucas S."/>
            <person name="Mishler D.B."/>
            <person name="Reski R."/>
            <person name="Grigoriev I."/>
            <person name="Quatrano R.S."/>
            <person name="Boore J.L."/>
        </authorList>
    </citation>
    <scope>NUCLEOTIDE SEQUENCE [LARGE SCALE GENOMIC DNA]</scope>
    <source>
        <strain evidence="2 3">cv. Gransden 2004</strain>
    </source>
</reference>
<accession>A0A2K1ICE3</accession>
<dbReference type="Proteomes" id="UP000006727">
    <property type="component" value="Chromosome 26"/>
</dbReference>
<dbReference type="PANTHER" id="PTHR15614:SF2">
    <property type="entry name" value="INTRAFLAGELLAR TRANSPORT PROTEIN 81 HOMOLOG"/>
    <property type="match status" value="1"/>
</dbReference>
<dbReference type="GO" id="GO:0015631">
    <property type="term" value="F:tubulin binding"/>
    <property type="evidence" value="ECO:0007669"/>
    <property type="project" value="InterPro"/>
</dbReference>
<dbReference type="Gramene" id="Pp3c26_9320V3.1">
    <property type="protein sequence ID" value="Pp3c26_9320V3.1"/>
    <property type="gene ID" value="Pp3c26_9320"/>
</dbReference>
<reference evidence="1 3" key="2">
    <citation type="journal article" date="2018" name="Plant J.">
        <title>The Physcomitrella patens chromosome-scale assembly reveals moss genome structure and evolution.</title>
        <authorList>
            <person name="Lang D."/>
            <person name="Ullrich K.K."/>
            <person name="Murat F."/>
            <person name="Fuchs J."/>
            <person name="Jenkins J."/>
            <person name="Haas F.B."/>
            <person name="Piednoel M."/>
            <person name="Gundlach H."/>
            <person name="Van Bel M."/>
            <person name="Meyberg R."/>
            <person name="Vives C."/>
            <person name="Morata J."/>
            <person name="Symeonidi A."/>
            <person name="Hiss M."/>
            <person name="Muchero W."/>
            <person name="Kamisugi Y."/>
            <person name="Saleh O."/>
            <person name="Blanc G."/>
            <person name="Decker E.L."/>
            <person name="van Gessel N."/>
            <person name="Grimwood J."/>
            <person name="Hayes R.D."/>
            <person name="Graham S.W."/>
            <person name="Gunter L.E."/>
            <person name="McDaniel S.F."/>
            <person name="Hoernstein S.N.W."/>
            <person name="Larsson A."/>
            <person name="Li F.W."/>
            <person name="Perroud P.F."/>
            <person name="Phillips J."/>
            <person name="Ranjan P."/>
            <person name="Rokshar D.S."/>
            <person name="Rothfels C.J."/>
            <person name="Schneider L."/>
            <person name="Shu S."/>
            <person name="Stevenson D.W."/>
            <person name="Thummler F."/>
            <person name="Tillich M."/>
            <person name="Villarreal Aguilar J.C."/>
            <person name="Widiez T."/>
            <person name="Wong G.K."/>
            <person name="Wymore A."/>
            <person name="Zhang Y."/>
            <person name="Zimmer A.D."/>
            <person name="Quatrano R.S."/>
            <person name="Mayer K.F.X."/>
            <person name="Goodstein D."/>
            <person name="Casacuberta J.M."/>
            <person name="Vandepoele K."/>
            <person name="Reski R."/>
            <person name="Cuming A.C."/>
            <person name="Tuskan G.A."/>
            <person name="Maumus F."/>
            <person name="Salse J."/>
            <person name="Schmutz J."/>
            <person name="Rensing S.A."/>
        </authorList>
    </citation>
    <scope>NUCLEOTIDE SEQUENCE [LARGE SCALE GENOMIC DNA]</scope>
    <source>
        <strain evidence="2 3">cv. Gransden 2004</strain>
    </source>
</reference>
<dbReference type="GO" id="GO:0005929">
    <property type="term" value="C:cilium"/>
    <property type="evidence" value="ECO:0007669"/>
    <property type="project" value="GOC"/>
</dbReference>
<dbReference type="EnsemblPlants" id="Pp3c26_9320V3.1">
    <property type="protein sequence ID" value="Pp3c26_9320V3.1"/>
    <property type="gene ID" value="Pp3c26_9320"/>
</dbReference>
<dbReference type="PANTHER" id="PTHR15614">
    <property type="entry name" value="INTRAFLAGELLAR TRANSPORT PROTEIN 81 HOMOLOG"/>
    <property type="match status" value="1"/>
</dbReference>
<dbReference type="GO" id="GO:0060271">
    <property type="term" value="P:cilium assembly"/>
    <property type="evidence" value="ECO:0007669"/>
    <property type="project" value="InterPro"/>
</dbReference>
<evidence type="ECO:0000313" key="2">
    <source>
        <dbReference type="EnsemblPlants" id="Pp3c26_9320V3.1"/>
    </source>
</evidence>
<reference evidence="2" key="3">
    <citation type="submission" date="2020-12" db="UniProtKB">
        <authorList>
            <consortium name="EnsemblPlants"/>
        </authorList>
    </citation>
    <scope>IDENTIFICATION</scope>
</reference>
<keyword evidence="3" id="KW-1185">Reference proteome</keyword>
<dbReference type="InterPro" id="IPR029600">
    <property type="entry name" value="IFT81"/>
</dbReference>
<dbReference type="STRING" id="3218.A0A2K1ICE3"/>
<evidence type="ECO:0000313" key="1">
    <source>
        <dbReference type="EMBL" id="PNR26944.1"/>
    </source>
</evidence>
<dbReference type="EMBL" id="ABEU02000026">
    <property type="protein sequence ID" value="PNR26944.1"/>
    <property type="molecule type" value="Genomic_DNA"/>
</dbReference>
<protein>
    <submittedName>
        <fullName evidence="1 2">Uncharacterized protein</fullName>
    </submittedName>
</protein>
<proteinExistence type="predicted"/>